<feature type="compositionally biased region" description="Basic residues" evidence="1">
    <location>
        <begin position="252"/>
        <end position="262"/>
    </location>
</feature>
<dbReference type="InterPro" id="IPR021139">
    <property type="entry name" value="NYN"/>
</dbReference>
<dbReference type="PANTHER" id="PTHR35811">
    <property type="entry name" value="SLR1870 PROTEIN"/>
    <property type="match status" value="1"/>
</dbReference>
<organism evidence="3 4">
    <name type="scientific">Berryella intestinalis</name>
    <dbReference type="NCBI Taxonomy" id="1531429"/>
    <lineage>
        <taxon>Bacteria</taxon>
        <taxon>Bacillati</taxon>
        <taxon>Actinomycetota</taxon>
        <taxon>Coriobacteriia</taxon>
        <taxon>Eggerthellales</taxon>
        <taxon>Eggerthellaceae</taxon>
        <taxon>Berryella</taxon>
    </lineage>
</organism>
<name>A0A0A8B2X1_9ACTN</name>
<dbReference type="InterPro" id="IPR041966">
    <property type="entry name" value="LOTUS-like"/>
</dbReference>
<dbReference type="OrthoDB" id="2379772at2"/>
<evidence type="ECO:0000313" key="3">
    <source>
        <dbReference type="EMBL" id="AJC11755.1"/>
    </source>
</evidence>
<dbReference type="KEGG" id="cbac:JI75_02810"/>
<dbReference type="Gene3D" id="3.40.50.1010">
    <property type="entry name" value="5'-nuclease"/>
    <property type="match status" value="1"/>
</dbReference>
<reference evidence="4" key="1">
    <citation type="submission" date="2014-08" db="EMBL/GenBank/DDBJ databases">
        <title>Coriobacteriaceae sp. complete genome.</title>
        <authorList>
            <person name="Looft T."/>
            <person name="Bayles D.O."/>
            <person name="Stanton T.B."/>
        </authorList>
    </citation>
    <scope>NUCLEOTIDE SEQUENCE [LARGE SCALE GENOMIC DNA]</scope>
    <source>
        <strain evidence="4">68-1-3</strain>
    </source>
</reference>
<protein>
    <recommendedName>
        <fullName evidence="2">HTH OST-type domain-containing protein</fullName>
    </recommendedName>
</protein>
<evidence type="ECO:0000259" key="2">
    <source>
        <dbReference type="PROSITE" id="PS51644"/>
    </source>
</evidence>
<feature type="compositionally biased region" description="Basic and acidic residues" evidence="1">
    <location>
        <begin position="301"/>
        <end position="317"/>
    </location>
</feature>
<dbReference type="HOGENOM" id="CLU_034061_0_1_11"/>
<dbReference type="Pfam" id="PF12872">
    <property type="entry name" value="OST-HTH"/>
    <property type="match status" value="2"/>
</dbReference>
<sequence length="452" mass="49702">MDVKPSSEKRLALLIDADNVSYKYISAVLDELSKYGIVTYKRIYGDWTNPQHAKWKDKLLQNSILPMQQYSYTQGKNSTDSALIIDAMDILYTNSVDGFCLVSSDSDFTRLAARIRESGLTVIGMGEKKTPLPFRTACDIFTTLEVLIQGTEPKGRPPKSRGANEERSADEPTLSREKIEMTVTSIINDNLAQDKPTTLSDVGNRLLKRYPDFDVRNYGTNQLKKLLSDFPSLSIETKGSIAIVSLVEPKPSAKRRPNRRSAKPTGEPEAAAPASPDQGAEAAPKPDAALAGQADGATPQAEKDPAAARFSDEDKPTPGRAFRNRRRVGSSKEQDRAASDQPKREETQREDAKRAAASAVEAEAKTETAKRSAPADMEAIRAYVAAEVDRAGERGVAMPTLGKRLRAQFEGFDHKAFGYPKLIDFLAQLDGIAVDRRERSSYAIAERFAPEN</sequence>
<keyword evidence="4" id="KW-1185">Reference proteome</keyword>
<dbReference type="CDD" id="cd11297">
    <property type="entry name" value="PIN_LabA-like_N_1"/>
    <property type="match status" value="1"/>
</dbReference>
<feature type="compositionally biased region" description="Low complexity" evidence="1">
    <location>
        <begin position="278"/>
        <end position="294"/>
    </location>
</feature>
<dbReference type="RefSeq" id="WP_039688561.1">
    <property type="nucleotide sequence ID" value="NZ_CP009302.1"/>
</dbReference>
<evidence type="ECO:0000256" key="1">
    <source>
        <dbReference type="SAM" id="MobiDB-lite"/>
    </source>
</evidence>
<dbReference type="EMBL" id="CP009302">
    <property type="protein sequence ID" value="AJC11755.1"/>
    <property type="molecule type" value="Genomic_DNA"/>
</dbReference>
<gene>
    <name evidence="3" type="ORF">JI75_02810</name>
</gene>
<feature type="compositionally biased region" description="Basic and acidic residues" evidence="1">
    <location>
        <begin position="162"/>
        <end position="178"/>
    </location>
</feature>
<feature type="region of interest" description="Disordered" evidence="1">
    <location>
        <begin position="250"/>
        <end position="374"/>
    </location>
</feature>
<dbReference type="Pfam" id="PF01936">
    <property type="entry name" value="NYN"/>
    <property type="match status" value="1"/>
</dbReference>
<dbReference type="PROSITE" id="PS51644">
    <property type="entry name" value="HTH_OST"/>
    <property type="match status" value="1"/>
</dbReference>
<dbReference type="Proteomes" id="UP000031121">
    <property type="component" value="Chromosome"/>
</dbReference>
<evidence type="ECO:0000313" key="4">
    <source>
        <dbReference type="Proteomes" id="UP000031121"/>
    </source>
</evidence>
<dbReference type="Gene3D" id="3.30.420.610">
    <property type="entry name" value="LOTUS domain-like"/>
    <property type="match status" value="1"/>
</dbReference>
<feature type="domain" description="HTH OST-type" evidence="2">
    <location>
        <begin position="175"/>
        <end position="248"/>
    </location>
</feature>
<reference evidence="3 4" key="2">
    <citation type="journal article" date="2015" name="Genome Announc.">
        <title>Complete Genome Sequence of Coriobacteriaceae Strain 68-1-3, a Novel Mucus-Degrading Isolate from the Swine Intestinal Tract.</title>
        <authorList>
            <person name="Looft T."/>
            <person name="Bayles D.O."/>
            <person name="Alt D.P."/>
            <person name="Stanton T.B."/>
        </authorList>
    </citation>
    <scope>NUCLEOTIDE SEQUENCE [LARGE SCALE GENOMIC DNA]</scope>
    <source>
        <strain evidence="3 4">68-1-3</strain>
    </source>
</reference>
<dbReference type="InterPro" id="IPR025605">
    <property type="entry name" value="OST-HTH/LOTUS_dom"/>
</dbReference>
<feature type="compositionally biased region" description="Basic and acidic residues" evidence="1">
    <location>
        <begin position="330"/>
        <end position="354"/>
    </location>
</feature>
<proteinExistence type="predicted"/>
<dbReference type="PANTHER" id="PTHR35811:SF1">
    <property type="entry name" value="HTH OST-TYPE DOMAIN-CONTAINING PROTEIN"/>
    <property type="match status" value="1"/>
</dbReference>
<dbReference type="CDD" id="cd10146">
    <property type="entry name" value="LabA_like_C"/>
    <property type="match status" value="1"/>
</dbReference>
<dbReference type="GO" id="GO:0004540">
    <property type="term" value="F:RNA nuclease activity"/>
    <property type="evidence" value="ECO:0007669"/>
    <property type="project" value="InterPro"/>
</dbReference>
<accession>A0A0A8B2X1</accession>
<dbReference type="STRING" id="1531429.JI75_02810"/>
<dbReference type="AlphaFoldDB" id="A0A0A8B2X1"/>
<feature type="region of interest" description="Disordered" evidence="1">
    <location>
        <begin position="151"/>
        <end position="178"/>
    </location>
</feature>